<accession>A0A2R4XHL3</accession>
<proteinExistence type="predicted"/>
<protein>
    <submittedName>
        <fullName evidence="2">Translesion DNA synthesis-associated protein ImuA</fullName>
    </submittedName>
</protein>
<evidence type="ECO:0000313" key="2">
    <source>
        <dbReference type="EMBL" id="AWB33209.1"/>
    </source>
</evidence>
<reference evidence="2 3" key="1">
    <citation type="submission" date="2018-04" db="EMBL/GenBank/DDBJ databases">
        <title>Bordetella sp. HZ20 isolated from seawater.</title>
        <authorList>
            <person name="Sun C."/>
        </authorList>
    </citation>
    <scope>NUCLEOTIDE SEQUENCE [LARGE SCALE GENOMIC DNA]</scope>
    <source>
        <strain evidence="2 3">HZ20</strain>
    </source>
</reference>
<dbReference type="PIRSF" id="PIRSF037290">
    <property type="entry name" value="UCP037290"/>
    <property type="match status" value="1"/>
</dbReference>
<feature type="compositionally biased region" description="Polar residues" evidence="1">
    <location>
        <begin position="205"/>
        <end position="228"/>
    </location>
</feature>
<evidence type="ECO:0000313" key="3">
    <source>
        <dbReference type="Proteomes" id="UP000244571"/>
    </source>
</evidence>
<dbReference type="RefSeq" id="WP_108620638.1">
    <property type="nucleotide sequence ID" value="NZ_CP028901.1"/>
</dbReference>
<dbReference type="Gene3D" id="3.40.50.300">
    <property type="entry name" value="P-loop containing nucleotide triphosphate hydrolases"/>
    <property type="match status" value="1"/>
</dbReference>
<dbReference type="SUPFAM" id="SSF52540">
    <property type="entry name" value="P-loop containing nucleoside triphosphate hydrolases"/>
    <property type="match status" value="1"/>
</dbReference>
<feature type="region of interest" description="Disordered" evidence="1">
    <location>
        <begin position="185"/>
        <end position="251"/>
    </location>
</feature>
<evidence type="ECO:0000256" key="1">
    <source>
        <dbReference type="SAM" id="MobiDB-lite"/>
    </source>
</evidence>
<dbReference type="AlphaFoldDB" id="A0A2R4XHL3"/>
<dbReference type="OrthoDB" id="9811176at2"/>
<dbReference type="KEGG" id="boz:DBV39_05215"/>
<dbReference type="Proteomes" id="UP000244571">
    <property type="component" value="Chromosome"/>
</dbReference>
<dbReference type="InterPro" id="IPR017166">
    <property type="entry name" value="UCP037290"/>
</dbReference>
<organism evidence="2 3">
    <name type="scientific">Orrella marina</name>
    <dbReference type="NCBI Taxonomy" id="2163011"/>
    <lineage>
        <taxon>Bacteria</taxon>
        <taxon>Pseudomonadati</taxon>
        <taxon>Pseudomonadota</taxon>
        <taxon>Betaproteobacteria</taxon>
        <taxon>Burkholderiales</taxon>
        <taxon>Alcaligenaceae</taxon>
        <taxon>Orrella</taxon>
    </lineage>
</organism>
<dbReference type="InterPro" id="IPR047610">
    <property type="entry name" value="ImuA_translesion"/>
</dbReference>
<dbReference type="EMBL" id="CP028901">
    <property type="protein sequence ID" value="AWB33209.1"/>
    <property type="molecule type" value="Genomic_DNA"/>
</dbReference>
<sequence>MLQSADLHRDVWRASDRAHATVATVPAGHAALSAWLPDEGWPLGQLIEILTDRPGCGELSLLVPAMLALSGKCPIVLLRPPLIPNMQAWQQWQIDLHRLWWIQPAGLHDAWWSAEQILRSQCAAALLCWADPIDARLLRRLHLSAQASDTLFVMFRPRDSASLFSPAVLRLELIADSAQGPSLRLLKSRGPKPAHDISLRGEPGSVSTMCTTDSSPSAETGARSNPQTVCDVPDRRSARAGLRAVERSQVV</sequence>
<dbReference type="NCBIfam" id="NF033429">
    <property type="entry name" value="ImuA_translesion"/>
    <property type="match status" value="1"/>
</dbReference>
<dbReference type="InterPro" id="IPR027417">
    <property type="entry name" value="P-loop_NTPase"/>
</dbReference>
<keyword evidence="3" id="KW-1185">Reference proteome</keyword>
<gene>
    <name evidence="2" type="primary">imuA</name>
    <name evidence="2" type="ORF">DBV39_05215</name>
</gene>
<name>A0A2R4XHL3_9BURK</name>